<dbReference type="Pfam" id="PF02566">
    <property type="entry name" value="OsmC"/>
    <property type="match status" value="1"/>
</dbReference>
<evidence type="ECO:0000256" key="1">
    <source>
        <dbReference type="SAM" id="MobiDB-lite"/>
    </source>
</evidence>
<feature type="region of interest" description="Disordered" evidence="1">
    <location>
        <begin position="1"/>
        <end position="36"/>
    </location>
</feature>
<comment type="caution">
    <text evidence="2">The sequence shown here is derived from an EMBL/GenBank/DDBJ whole genome shotgun (WGS) entry which is preliminary data.</text>
</comment>
<dbReference type="EMBL" id="JBHSTP010000003">
    <property type="protein sequence ID" value="MFC6356861.1"/>
    <property type="molecule type" value="Genomic_DNA"/>
</dbReference>
<organism evidence="2 3">
    <name type="scientific">Luethyella okanaganae</name>
    <dbReference type="NCBI Taxonomy" id="69372"/>
    <lineage>
        <taxon>Bacteria</taxon>
        <taxon>Bacillati</taxon>
        <taxon>Actinomycetota</taxon>
        <taxon>Actinomycetes</taxon>
        <taxon>Micrococcales</taxon>
        <taxon>Microbacteriaceae</taxon>
        <taxon>Luethyella</taxon>
    </lineage>
</organism>
<keyword evidence="2" id="KW-0575">Peroxidase</keyword>
<dbReference type="InterPro" id="IPR015946">
    <property type="entry name" value="KH_dom-like_a/b"/>
</dbReference>
<dbReference type="InterPro" id="IPR003718">
    <property type="entry name" value="OsmC/Ohr_fam"/>
</dbReference>
<name>A0ABW1VFZ6_9MICO</name>
<dbReference type="Gene3D" id="3.30.300.20">
    <property type="match status" value="1"/>
</dbReference>
<evidence type="ECO:0000313" key="3">
    <source>
        <dbReference type="Proteomes" id="UP001596306"/>
    </source>
</evidence>
<protein>
    <submittedName>
        <fullName evidence="2">OsmC family protein</fullName>
        <ecNumber evidence="2">1.11.1.-</ecNumber>
    </submittedName>
</protein>
<evidence type="ECO:0000313" key="2">
    <source>
        <dbReference type="EMBL" id="MFC6356861.1"/>
    </source>
</evidence>
<accession>A0ABW1VFZ6</accession>
<sequence>MTDSRLAAPHRAGPGSVSATRTGNRTYEGRNEQGDTVLIGPAGTPGHFSPGELFKLALAGCAGMSSDRVISRRLGDDYEGIVWAHGTSDEKADRYFAVDEEILLDLETLGESERATLATIIGKAIDASCTIARSVRDSVELSTTVNGSPLH</sequence>
<dbReference type="Proteomes" id="UP001596306">
    <property type="component" value="Unassembled WGS sequence"/>
</dbReference>
<dbReference type="RefSeq" id="WP_386731947.1">
    <property type="nucleotide sequence ID" value="NZ_JBHSTP010000003.1"/>
</dbReference>
<dbReference type="SUPFAM" id="SSF82784">
    <property type="entry name" value="OsmC-like"/>
    <property type="match status" value="1"/>
</dbReference>
<reference evidence="3" key="1">
    <citation type="journal article" date="2019" name="Int. J. Syst. Evol. Microbiol.">
        <title>The Global Catalogue of Microorganisms (GCM) 10K type strain sequencing project: providing services to taxonomists for standard genome sequencing and annotation.</title>
        <authorList>
            <consortium name="The Broad Institute Genomics Platform"/>
            <consortium name="The Broad Institute Genome Sequencing Center for Infectious Disease"/>
            <person name="Wu L."/>
            <person name="Ma J."/>
        </authorList>
    </citation>
    <scope>NUCLEOTIDE SEQUENCE [LARGE SCALE GENOMIC DNA]</scope>
    <source>
        <strain evidence="3">CCUG 43304</strain>
    </source>
</reference>
<dbReference type="GO" id="GO:0004601">
    <property type="term" value="F:peroxidase activity"/>
    <property type="evidence" value="ECO:0007669"/>
    <property type="project" value="UniProtKB-KW"/>
</dbReference>
<dbReference type="EC" id="1.11.1.-" evidence="2"/>
<dbReference type="InterPro" id="IPR036102">
    <property type="entry name" value="OsmC/Ohrsf"/>
</dbReference>
<keyword evidence="3" id="KW-1185">Reference proteome</keyword>
<gene>
    <name evidence="2" type="ORF">ACFQB0_12165</name>
</gene>
<keyword evidence="2" id="KW-0560">Oxidoreductase</keyword>
<proteinExistence type="predicted"/>